<evidence type="ECO:0000313" key="3">
    <source>
        <dbReference type="Proteomes" id="UP000531581"/>
    </source>
</evidence>
<organism evidence="2 3">
    <name type="scientific">Sphingomonas sanguinis</name>
    <dbReference type="NCBI Taxonomy" id="33051"/>
    <lineage>
        <taxon>Bacteria</taxon>
        <taxon>Pseudomonadati</taxon>
        <taxon>Pseudomonadota</taxon>
        <taxon>Alphaproteobacteria</taxon>
        <taxon>Sphingomonadales</taxon>
        <taxon>Sphingomonadaceae</taxon>
        <taxon>Sphingomonas</taxon>
    </lineage>
</organism>
<sequence length="57" mass="6127">MADEMDLSVEVATRELSRLIAIASQPVAVGVEGDCRECGWHSPRLVGGRCAPCRDGR</sequence>
<comment type="caution">
    <text evidence="2">The sequence shown here is derived from an EMBL/GenBank/DDBJ whole genome shotgun (WGS) entry which is preliminary data.</text>
</comment>
<evidence type="ECO:0000313" key="4">
    <source>
        <dbReference type="Proteomes" id="UP000557656"/>
    </source>
</evidence>
<protein>
    <submittedName>
        <fullName evidence="2">Conjugal transfer protein TraR</fullName>
    </submittedName>
</protein>
<evidence type="ECO:0000313" key="2">
    <source>
        <dbReference type="EMBL" id="NVP32442.1"/>
    </source>
</evidence>
<dbReference type="Proteomes" id="UP000557656">
    <property type="component" value="Unassembled WGS sequence"/>
</dbReference>
<proteinExistence type="predicted"/>
<dbReference type="EMBL" id="JABEOV010000013">
    <property type="protein sequence ID" value="NNG53656.1"/>
    <property type="molecule type" value="Genomic_DNA"/>
</dbReference>
<name>A0A7Y7QXC9_9SPHN</name>
<dbReference type="RefSeq" id="WP_061781182.1">
    <property type="nucleotide sequence ID" value="NZ_JABEOV010000013.1"/>
</dbReference>
<gene>
    <name evidence="1" type="ORF">HKX05_09870</name>
    <name evidence="2" type="ORF">HLV41_15485</name>
</gene>
<evidence type="ECO:0000313" key="1">
    <source>
        <dbReference type="EMBL" id="NNG53656.1"/>
    </source>
</evidence>
<dbReference type="AlphaFoldDB" id="A0A7Y7QXC9"/>
<accession>A0A7Y7QXC9</accession>
<keyword evidence="4" id="KW-1185">Reference proteome</keyword>
<dbReference type="Proteomes" id="UP000531581">
    <property type="component" value="Unassembled WGS sequence"/>
</dbReference>
<dbReference type="GeneID" id="78487689"/>
<dbReference type="EMBL" id="JABYQV010000015">
    <property type="protein sequence ID" value="NVP32442.1"/>
    <property type="molecule type" value="Genomic_DNA"/>
</dbReference>
<reference evidence="3 4" key="1">
    <citation type="submission" date="2020-05" db="EMBL/GenBank/DDBJ databases">
        <title>Draft Genome Sequences of Sphingomonas sp. Isolated from the International Space Station.</title>
        <authorList>
            <person name="Bijlani S."/>
            <person name="Singh N.K."/>
            <person name="Mason C.E."/>
            <person name="Wang C.C."/>
            <person name="Venkateswaran K."/>
        </authorList>
    </citation>
    <scope>NUCLEOTIDE SEQUENCE [LARGE SCALE GENOMIC DNA]</scope>
    <source>
        <strain evidence="1 4">IIF7SW-B5</strain>
        <strain evidence="2">ISS-IIF7SWP</strain>
    </source>
</reference>